<proteinExistence type="predicted"/>
<feature type="signal peptide" evidence="1">
    <location>
        <begin position="1"/>
        <end position="22"/>
    </location>
</feature>
<evidence type="ECO:0000313" key="4">
    <source>
        <dbReference type="Proteomes" id="UP001529491"/>
    </source>
</evidence>
<evidence type="ECO:0000256" key="1">
    <source>
        <dbReference type="SAM" id="SignalP"/>
    </source>
</evidence>
<name>A0ABZ0K180_9GAMM</name>
<dbReference type="RefSeq" id="WP_310470578.1">
    <property type="nucleotide sequence ID" value="NZ_CP136522.1"/>
</dbReference>
<dbReference type="EMBL" id="CP136522">
    <property type="protein sequence ID" value="WOT06304.1"/>
    <property type="molecule type" value="Genomic_DNA"/>
</dbReference>
<reference evidence="3 4" key="1">
    <citation type="submission" date="2023-10" db="EMBL/GenBank/DDBJ databases">
        <title>Complete genome sequence of Shewanella sp. DAU334.</title>
        <authorList>
            <person name="Lee Y.-S."/>
            <person name="Jeong H.-R."/>
            <person name="Hwang E.-J."/>
            <person name="Choi Y.-L."/>
            <person name="Kim G.-D."/>
        </authorList>
    </citation>
    <scope>NUCLEOTIDE SEQUENCE [LARGE SCALE GENOMIC DNA]</scope>
    <source>
        <strain evidence="3 4">DAU334</strain>
    </source>
</reference>
<dbReference type="Pfam" id="PF13884">
    <property type="entry name" value="Peptidase_S74"/>
    <property type="match status" value="1"/>
</dbReference>
<evidence type="ECO:0000259" key="2">
    <source>
        <dbReference type="PROSITE" id="PS51688"/>
    </source>
</evidence>
<evidence type="ECO:0000313" key="3">
    <source>
        <dbReference type="EMBL" id="WOT06304.1"/>
    </source>
</evidence>
<dbReference type="InterPro" id="IPR030392">
    <property type="entry name" value="S74_ICA"/>
</dbReference>
<feature type="domain" description="Peptidase S74" evidence="2">
    <location>
        <begin position="351"/>
        <end position="444"/>
    </location>
</feature>
<feature type="chain" id="PRO_5045623863" evidence="1">
    <location>
        <begin position="23"/>
        <end position="444"/>
    </location>
</feature>
<keyword evidence="4" id="KW-1185">Reference proteome</keyword>
<protein>
    <submittedName>
        <fullName evidence="3">Tail fiber domain-containing protein</fullName>
    </submittedName>
</protein>
<gene>
    <name evidence="3" type="ORF">RGE70_05765</name>
</gene>
<organism evidence="3 4">
    <name type="scientific">Shewanella youngdeokensis</name>
    <dbReference type="NCBI Taxonomy" id="2999068"/>
    <lineage>
        <taxon>Bacteria</taxon>
        <taxon>Pseudomonadati</taxon>
        <taxon>Pseudomonadota</taxon>
        <taxon>Gammaproteobacteria</taxon>
        <taxon>Alteromonadales</taxon>
        <taxon>Shewanellaceae</taxon>
        <taxon>Shewanella</taxon>
    </lineage>
</organism>
<accession>A0ABZ0K180</accession>
<keyword evidence="1" id="KW-0732">Signal</keyword>
<sequence>MKNKITLSMAALSLLISSNLYAAQVFQDDVIVTGSLCAGFDCVNGESFNFDTLRLKENNLRIKFEDTSASSSFPSNDWQITINDSANGGANKFSIDDIDSSKTPFTIEAGAPNHSVYVDDGGRVGIGTSTPLFNLHAVSGNTPTLRLEQNSSSGFTAQAWDIGSNETNFFVRDASNGSALPFKIRPSAPNNSLYIDTDGDIGLGTATPAADLHVVSNNSNALLIGNNQADYTMLVNGDGKTHIQGDNLDTDATTCGSNGSLNIACGRFTPLATIEENNSSATGRTLLALKNNAPGWLSMEDTTKNTVWLISNAPTGLNFVLHDKTTDTITTPLIIENNGDITVAGVVNQSSSRLLKDNISEVNYDSILKSIDALAINHWSYIKDKGKVTHIGPMAQDFYSAFNVGSDEKHISSVDSNGISLAAIKALYQKVKDLESKITELENK</sequence>
<dbReference type="PROSITE" id="PS51688">
    <property type="entry name" value="ICA"/>
    <property type="match status" value="1"/>
</dbReference>
<dbReference type="Proteomes" id="UP001529491">
    <property type="component" value="Chromosome"/>
</dbReference>